<feature type="compositionally biased region" description="Gly residues" evidence="1">
    <location>
        <begin position="150"/>
        <end position="163"/>
    </location>
</feature>
<comment type="caution">
    <text evidence="2">The sequence shown here is derived from an EMBL/GenBank/DDBJ whole genome shotgun (WGS) entry which is preliminary data.</text>
</comment>
<sequence length="203" mass="20622">MCTKKQYNFALCGHTTWCESHCDTKMERVLGDPTSEDYPPPCVPVTEILVGGKEPTKLVGKCVACRRAEAKAEEKKAEEKKKRAEEKKAKKDAEEKAKKDAEEAIRNLRRHSVLAIVSGKDFANAVSGIGGAFGASGAVGETGGAGAGGAGGAGGTGGAGGAGAAAASGAGYPGADDIFEDLEVSSSDESAAGARIVFPFGRG</sequence>
<feature type="region of interest" description="Disordered" evidence="1">
    <location>
        <begin position="73"/>
        <end position="100"/>
    </location>
</feature>
<evidence type="ECO:0000313" key="2">
    <source>
        <dbReference type="EMBL" id="KAA8633508.1"/>
    </source>
</evidence>
<reference evidence="2 3" key="1">
    <citation type="submission" date="2017-07" db="EMBL/GenBank/DDBJ databases">
        <title>Genome sequence of the Sordaria macrospora wild type strain R19027.</title>
        <authorList>
            <person name="Nowrousian M."/>
            <person name="Teichert I."/>
            <person name="Kueck U."/>
        </authorList>
    </citation>
    <scope>NUCLEOTIDE SEQUENCE [LARGE SCALE GENOMIC DNA]</scope>
    <source>
        <strain evidence="2 3">R19027</strain>
        <tissue evidence="2">Mycelium</tissue>
    </source>
</reference>
<dbReference type="VEuPathDB" id="FungiDB:SMAC_05081"/>
<proteinExistence type="predicted"/>
<name>A0A8S8ZVJ0_SORMA</name>
<dbReference type="EMBL" id="NMPR01000036">
    <property type="protein sequence ID" value="KAA8633508.1"/>
    <property type="molecule type" value="Genomic_DNA"/>
</dbReference>
<organism evidence="2 3">
    <name type="scientific">Sordaria macrospora</name>
    <dbReference type="NCBI Taxonomy" id="5147"/>
    <lineage>
        <taxon>Eukaryota</taxon>
        <taxon>Fungi</taxon>
        <taxon>Dikarya</taxon>
        <taxon>Ascomycota</taxon>
        <taxon>Pezizomycotina</taxon>
        <taxon>Sordariomycetes</taxon>
        <taxon>Sordariomycetidae</taxon>
        <taxon>Sordariales</taxon>
        <taxon>Sordariaceae</taxon>
        <taxon>Sordaria</taxon>
    </lineage>
</organism>
<protein>
    <submittedName>
        <fullName evidence="2">Uncharacterized protein</fullName>
    </submittedName>
</protein>
<evidence type="ECO:0000313" key="3">
    <source>
        <dbReference type="Proteomes" id="UP000433876"/>
    </source>
</evidence>
<feature type="region of interest" description="Disordered" evidence="1">
    <location>
        <begin position="150"/>
        <end position="169"/>
    </location>
</feature>
<dbReference type="Proteomes" id="UP000433876">
    <property type="component" value="Unassembled WGS sequence"/>
</dbReference>
<evidence type="ECO:0000256" key="1">
    <source>
        <dbReference type="SAM" id="MobiDB-lite"/>
    </source>
</evidence>
<accession>A0A8S8ZVJ0</accession>
<gene>
    <name evidence="2" type="ORF">SMACR_05081</name>
</gene>
<dbReference type="AlphaFoldDB" id="A0A8S8ZVJ0"/>